<gene>
    <name evidence="1" type="ORF">CK498_07555</name>
</gene>
<proteinExistence type="predicted"/>
<dbReference type="EMBL" id="NSKB01000002">
    <property type="protein sequence ID" value="PAU78545.1"/>
    <property type="molecule type" value="Genomic_DNA"/>
</dbReference>
<comment type="caution">
    <text evidence="1">The sequence shown here is derived from an EMBL/GenBank/DDBJ whole genome shotgun (WGS) entry which is preliminary data.</text>
</comment>
<dbReference type="Gene3D" id="3.90.180.10">
    <property type="entry name" value="Medium-chain alcohol dehydrogenases, catalytic domain"/>
    <property type="match status" value="1"/>
</dbReference>
<evidence type="ECO:0000313" key="1">
    <source>
        <dbReference type="EMBL" id="PAU78545.1"/>
    </source>
</evidence>
<keyword evidence="2" id="KW-1185">Reference proteome</keyword>
<reference evidence="1 2" key="1">
    <citation type="submission" date="2017-08" db="EMBL/GenBank/DDBJ databases">
        <title>Halomonas alkalisoli sp. nov., isolated from saline alkaline soil.</title>
        <authorList>
            <person name="Wang D."/>
            <person name="Zhang G."/>
        </authorList>
    </citation>
    <scope>NUCLEOTIDE SEQUENCE [LARGE SCALE GENOMIC DNA]</scope>
    <source>
        <strain evidence="1 2">WRN001</strain>
    </source>
</reference>
<name>A0A2A2F1N6_9GAMM</name>
<sequence>MKSRYYPFAMSILSSSDVHSPKRLDALPLKRKSLALHWELMFTSAIFQTTDMIRQHDLLERVAALIDEGALQTTMTERFGALDVNNMRRAHAQHRFGRSARQLHRRKTAGRIASRLTARSATTSQVSHHAA</sequence>
<dbReference type="OrthoDB" id="9785812at2"/>
<dbReference type="Proteomes" id="UP000217771">
    <property type="component" value="Unassembled WGS sequence"/>
</dbReference>
<evidence type="ECO:0000313" key="2">
    <source>
        <dbReference type="Proteomes" id="UP000217771"/>
    </source>
</evidence>
<dbReference type="AlphaFoldDB" id="A0A2A2F1N6"/>
<dbReference type="Gene3D" id="3.40.50.720">
    <property type="entry name" value="NAD(P)-binding Rossmann-like Domain"/>
    <property type="match status" value="1"/>
</dbReference>
<protein>
    <submittedName>
        <fullName evidence="1">Uncharacterized protein</fullName>
    </submittedName>
</protein>
<dbReference type="RefSeq" id="WP_095620216.1">
    <property type="nucleotide sequence ID" value="NZ_NSKB01000002.1"/>
</dbReference>
<organism evidence="1 2">
    <name type="scientific">Halomonas salipaludis</name>
    <dbReference type="NCBI Taxonomy" id="2032625"/>
    <lineage>
        <taxon>Bacteria</taxon>
        <taxon>Pseudomonadati</taxon>
        <taxon>Pseudomonadota</taxon>
        <taxon>Gammaproteobacteria</taxon>
        <taxon>Oceanospirillales</taxon>
        <taxon>Halomonadaceae</taxon>
        <taxon>Halomonas</taxon>
    </lineage>
</organism>
<accession>A0A2A2F1N6</accession>